<feature type="compositionally biased region" description="Polar residues" evidence="2">
    <location>
        <begin position="175"/>
        <end position="184"/>
    </location>
</feature>
<protein>
    <submittedName>
        <fullName evidence="3">Uncharacterized protein</fullName>
    </submittedName>
</protein>
<feature type="compositionally biased region" description="Low complexity" evidence="2">
    <location>
        <begin position="687"/>
        <end position="703"/>
    </location>
</feature>
<feature type="compositionally biased region" description="Polar residues" evidence="2">
    <location>
        <begin position="721"/>
        <end position="730"/>
    </location>
</feature>
<feature type="region of interest" description="Disordered" evidence="2">
    <location>
        <begin position="308"/>
        <end position="405"/>
    </location>
</feature>
<feature type="region of interest" description="Disordered" evidence="2">
    <location>
        <begin position="633"/>
        <end position="799"/>
    </location>
</feature>
<dbReference type="OrthoDB" id="3237291at2759"/>
<dbReference type="AlphaFoldDB" id="A0A8H6IEN9"/>
<feature type="compositionally biased region" description="Low complexity" evidence="2">
    <location>
        <begin position="347"/>
        <end position="369"/>
    </location>
</feature>
<feature type="compositionally biased region" description="Polar residues" evidence="2">
    <location>
        <begin position="774"/>
        <end position="791"/>
    </location>
</feature>
<feature type="compositionally biased region" description="Polar residues" evidence="2">
    <location>
        <begin position="120"/>
        <end position="139"/>
    </location>
</feature>
<feature type="region of interest" description="Disordered" evidence="2">
    <location>
        <begin position="204"/>
        <end position="277"/>
    </location>
</feature>
<gene>
    <name evidence="3" type="ORF">DFP72DRAFT_480010</name>
</gene>
<organism evidence="3 4">
    <name type="scientific">Ephemerocybe angulata</name>
    <dbReference type="NCBI Taxonomy" id="980116"/>
    <lineage>
        <taxon>Eukaryota</taxon>
        <taxon>Fungi</taxon>
        <taxon>Dikarya</taxon>
        <taxon>Basidiomycota</taxon>
        <taxon>Agaricomycotina</taxon>
        <taxon>Agaricomycetes</taxon>
        <taxon>Agaricomycetidae</taxon>
        <taxon>Agaricales</taxon>
        <taxon>Agaricineae</taxon>
        <taxon>Psathyrellaceae</taxon>
        <taxon>Ephemerocybe</taxon>
    </lineage>
</organism>
<evidence type="ECO:0000313" key="4">
    <source>
        <dbReference type="Proteomes" id="UP000521943"/>
    </source>
</evidence>
<feature type="compositionally biased region" description="Low complexity" evidence="2">
    <location>
        <begin position="100"/>
        <end position="114"/>
    </location>
</feature>
<comment type="caution">
    <text evidence="3">The sequence shown here is derived from an EMBL/GenBank/DDBJ whole genome shotgun (WGS) entry which is preliminary data.</text>
</comment>
<feature type="compositionally biased region" description="Polar residues" evidence="2">
    <location>
        <begin position="239"/>
        <end position="256"/>
    </location>
</feature>
<feature type="compositionally biased region" description="Low complexity" evidence="2">
    <location>
        <begin position="384"/>
        <end position="403"/>
    </location>
</feature>
<dbReference type="Proteomes" id="UP000521943">
    <property type="component" value="Unassembled WGS sequence"/>
</dbReference>
<accession>A0A8H6IEN9</accession>
<keyword evidence="4" id="KW-1185">Reference proteome</keyword>
<feature type="compositionally biased region" description="Low complexity" evidence="2">
    <location>
        <begin position="31"/>
        <end position="48"/>
    </location>
</feature>
<keyword evidence="1" id="KW-0175">Coiled coil</keyword>
<feature type="coiled-coil region" evidence="1">
    <location>
        <begin position="559"/>
        <end position="615"/>
    </location>
</feature>
<feature type="region of interest" description="Disordered" evidence="2">
    <location>
        <begin position="488"/>
        <end position="513"/>
    </location>
</feature>
<feature type="compositionally biased region" description="Basic and acidic residues" evidence="2">
    <location>
        <begin position="325"/>
        <end position="335"/>
    </location>
</feature>
<sequence length="978" mass="103487">MSTKPVIPVTNLKERIAALEQKNASTNGSRATSPAPGSNASSAPGGSALKDRIAKFEKKGAVPTPRGRFGLGAPPPPEVQIRRNGELYGNRIPQQVRLASGGSQPPSRSGSSIGFYNPSPDLNSDDIQQRRSFSLNSVVSDLDDDDAPDYIPLTSPTFAFPPNSPESDYPVEGSPTLTNASDVSSFKEPIRRAAPFAQVLEAARKASTNKGSPDHLSDPVTPTPFTQNARTAAAVKTGGETTPVPTQLVGSSTTPPESLAITEEPESFTDPSPKETMPTIVEPVAVAPTIVVETPVTSEVPIPVVVVKEAGPPPSQSTAAEPALDSDKPKNRNNKDLTLNVAKLGGTPAPASESASSSTSTDDNATPTSANPPNTAMLSPLPTGASSVFSGSSYGSGGSSLTSPRPFSMIDISLAERVTPATSRGNVVFLPPTTATMPRKSDLVYFPPTPTKDEPQAPATPANEKDLAPAAQPVVFNAVVHEKVRETPEPIPHPTSLVPQTPANRSMKAREDKKFKRMTMVAPPTPATGELYSLIQNAVLLENMVENGDLPTEVTAREEREKERKLREKERQAAIAADRAKAAAEDAKRKALLEAAAAKEKAEKEKEEKVENEDDFVTNKLRHTFLIPLSRARSQHQLHRKEASMSVVDNFDQQSDKSSRKSPRLPKTPEIPDVDIPEVPPIPRPSKSPSIASSKSRFSSFRRLGSVKSVYGRPSMDVSEDNQSIASANPSVDEFGQVGNGHGKESSWPSLSPKKSASGRAVSFAGMFSRSRTKSNTSTLSNGDSSKTHSMYTLPPLPDSLSVIPSVPEYEPTKGPRKSTSLKSLRGMKNKSVPPPMNIPPMPHQVPNTVTVVSPSDAGSPSSILSSPGPLKSPDYLGFGTMNPATPDGSRPMSWMSVSSLASTLPSPLFEKDIFDSFPAVPSSTPAIPNNLGASRTQSMAATPSFDSAFLSSAIHLAGSRASSAVATPKSRGGTLPR</sequence>
<feature type="compositionally biased region" description="Basic and acidic residues" evidence="2">
    <location>
        <begin position="49"/>
        <end position="60"/>
    </location>
</feature>
<evidence type="ECO:0000256" key="1">
    <source>
        <dbReference type="SAM" id="Coils"/>
    </source>
</evidence>
<evidence type="ECO:0000313" key="3">
    <source>
        <dbReference type="EMBL" id="KAF6763644.1"/>
    </source>
</evidence>
<feature type="region of interest" description="Disordered" evidence="2">
    <location>
        <begin position="19"/>
        <end position="186"/>
    </location>
</feature>
<proteinExistence type="predicted"/>
<reference evidence="3 4" key="1">
    <citation type="submission" date="2020-07" db="EMBL/GenBank/DDBJ databases">
        <title>Comparative genomics of pyrophilous fungi reveals a link between fire events and developmental genes.</title>
        <authorList>
            <consortium name="DOE Joint Genome Institute"/>
            <person name="Steindorff A.S."/>
            <person name="Carver A."/>
            <person name="Calhoun S."/>
            <person name="Stillman K."/>
            <person name="Liu H."/>
            <person name="Lipzen A."/>
            <person name="Pangilinan J."/>
            <person name="Labutti K."/>
            <person name="Bruns T.D."/>
            <person name="Grigoriev I.V."/>
        </authorList>
    </citation>
    <scope>NUCLEOTIDE SEQUENCE [LARGE SCALE GENOMIC DNA]</scope>
    <source>
        <strain evidence="3 4">CBS 144469</strain>
    </source>
</reference>
<evidence type="ECO:0000256" key="2">
    <source>
        <dbReference type="SAM" id="MobiDB-lite"/>
    </source>
</evidence>
<dbReference type="EMBL" id="JACGCI010000005">
    <property type="protein sequence ID" value="KAF6763644.1"/>
    <property type="molecule type" value="Genomic_DNA"/>
</dbReference>
<name>A0A8H6IEN9_9AGAR</name>